<sequence length="457" mass="45765">MAITSGIGVGSGLDIGSIVQKLVTLEGQPATDQLNARQSAAQTRLSALGTLKGALSSFQTAVQSLKSSSTFSALAATSSNTALFTATANSSAVAANYSIGITQLAQAQRQTSASHATAATFGVAGDTLNIAVGGVGVNVTLGADTTLSGIAAAVNGTANIGVTASVINDGAGNSYLSFTSKSTGSANTVSVSATTADPNLTALAGELSVANGSLPVAQQAQNASFTVNGVTATSSSNTVTGVIPGVTLTLNSVGAAAATPNLNVAVDQTAINKKVDDFVAAYNSLQQVTKNLGNYDSSTKQGGPLVGDSTLRSIVGQVRSDATGVVSSVSAGSNYNSLAMLGIQVDRYGVMSVDKTKLAAAVTANSNALSDVFSSSNGVAVRLDSRISSYVQAGGFLDTQTTGLNKTLRDVSQGRLDLQNRLDAFQASLQKQFTAMDVAVGTMNSTSSWLSSALSKL</sequence>
<keyword evidence="8" id="KW-0966">Cell projection</keyword>
<reference evidence="8" key="1">
    <citation type="submission" date="2019-06" db="EMBL/GenBank/DDBJ databases">
        <title>Complete genome sequence of Methylogaea oryzae strain JCM16910.</title>
        <authorList>
            <person name="Asakawa S."/>
        </authorList>
    </citation>
    <scope>NUCLEOTIDE SEQUENCE</scope>
    <source>
        <strain evidence="8">E10</strain>
    </source>
</reference>
<dbReference type="GO" id="GO:0005576">
    <property type="term" value="C:extracellular region"/>
    <property type="evidence" value="ECO:0007669"/>
    <property type="project" value="UniProtKB-SubCell"/>
</dbReference>
<dbReference type="GO" id="GO:0007155">
    <property type="term" value="P:cell adhesion"/>
    <property type="evidence" value="ECO:0007669"/>
    <property type="project" value="InterPro"/>
</dbReference>
<keyword evidence="4 5" id="KW-0975">Bacterial flagellum</keyword>
<evidence type="ECO:0000256" key="4">
    <source>
        <dbReference type="ARBA" id="ARBA00023143"/>
    </source>
</evidence>
<comment type="subcellular location">
    <subcellularLocation>
        <location evidence="5">Secreted</location>
    </subcellularLocation>
    <subcellularLocation>
        <location evidence="5">Bacterial flagellum</location>
    </subcellularLocation>
</comment>
<evidence type="ECO:0000313" key="8">
    <source>
        <dbReference type="EMBL" id="BBL71595.1"/>
    </source>
</evidence>
<evidence type="ECO:0000259" key="7">
    <source>
        <dbReference type="Pfam" id="PF07195"/>
    </source>
</evidence>
<dbReference type="Proteomes" id="UP000824988">
    <property type="component" value="Chromosome"/>
</dbReference>
<dbReference type="InterPro" id="IPR003481">
    <property type="entry name" value="FliD_N"/>
</dbReference>
<keyword evidence="3" id="KW-0175">Coiled coil</keyword>
<keyword evidence="5" id="KW-0964">Secreted</keyword>
<accession>A0A8D5AMZ8</accession>
<keyword evidence="8" id="KW-0282">Flagellum</keyword>
<dbReference type="PANTHER" id="PTHR30288">
    <property type="entry name" value="FLAGELLAR CAP/ASSEMBLY PROTEIN FLID"/>
    <property type="match status" value="1"/>
</dbReference>
<evidence type="ECO:0000256" key="2">
    <source>
        <dbReference type="ARBA" id="ARBA00011255"/>
    </source>
</evidence>
<keyword evidence="9" id="KW-1185">Reference proteome</keyword>
<comment type="function">
    <text evidence="5">Required for morphogenesis and for the elongation of the flagellar filament by facilitating polymerization of the flagellin monomers at the tip of growing filament. Forms a capping structure, which prevents flagellin subunits (transported through the central channel of the flagellum) from leaking out without polymerization at the distal end.</text>
</comment>
<protein>
    <recommendedName>
        <fullName evidence="5">Flagellar hook-associated protein 2</fullName>
        <shortName evidence="5">HAP2</shortName>
    </recommendedName>
    <alternativeName>
        <fullName evidence="5">Flagellar cap protein</fullName>
    </alternativeName>
</protein>
<dbReference type="Pfam" id="PF02465">
    <property type="entry name" value="FliD_N"/>
    <property type="match status" value="1"/>
</dbReference>
<feature type="domain" description="Flagellar hook-associated protein 2 N-terminal" evidence="6">
    <location>
        <begin position="11"/>
        <end position="108"/>
    </location>
</feature>
<proteinExistence type="inferred from homology"/>
<dbReference type="GO" id="GO:0071973">
    <property type="term" value="P:bacterial-type flagellum-dependent cell motility"/>
    <property type="evidence" value="ECO:0007669"/>
    <property type="project" value="TreeGrafter"/>
</dbReference>
<dbReference type="GO" id="GO:0009424">
    <property type="term" value="C:bacterial-type flagellum hook"/>
    <property type="evidence" value="ECO:0007669"/>
    <property type="project" value="UniProtKB-UniRule"/>
</dbReference>
<organism evidence="8 9">
    <name type="scientific">Methylogaea oryzae</name>
    <dbReference type="NCBI Taxonomy" id="1295382"/>
    <lineage>
        <taxon>Bacteria</taxon>
        <taxon>Pseudomonadati</taxon>
        <taxon>Pseudomonadota</taxon>
        <taxon>Gammaproteobacteria</taxon>
        <taxon>Methylococcales</taxon>
        <taxon>Methylococcaceae</taxon>
        <taxon>Methylogaea</taxon>
    </lineage>
</organism>
<comment type="similarity">
    <text evidence="1 5">Belongs to the FliD family.</text>
</comment>
<evidence type="ECO:0000256" key="5">
    <source>
        <dbReference type="RuleBase" id="RU362066"/>
    </source>
</evidence>
<gene>
    <name evidence="8" type="primary">fliD</name>
    <name evidence="8" type="ORF">MoryE10_22010</name>
</gene>
<name>A0A8D5AMZ8_9GAMM</name>
<feature type="domain" description="Flagellar hook-associated protein 2 C-terminal" evidence="7">
    <location>
        <begin position="220"/>
        <end position="445"/>
    </location>
</feature>
<comment type="subunit">
    <text evidence="2 5">Homopentamer.</text>
</comment>
<dbReference type="AlphaFoldDB" id="A0A8D5AMZ8"/>
<keyword evidence="8" id="KW-0969">Cilium</keyword>
<dbReference type="EMBL" id="AP019782">
    <property type="protein sequence ID" value="BBL71595.1"/>
    <property type="molecule type" value="Genomic_DNA"/>
</dbReference>
<dbReference type="GO" id="GO:0009421">
    <property type="term" value="C:bacterial-type flagellum filament cap"/>
    <property type="evidence" value="ECO:0007669"/>
    <property type="project" value="InterPro"/>
</dbReference>
<dbReference type="InterPro" id="IPR040026">
    <property type="entry name" value="FliD"/>
</dbReference>
<dbReference type="Pfam" id="PF07195">
    <property type="entry name" value="FliD_C"/>
    <property type="match status" value="1"/>
</dbReference>
<dbReference type="KEGG" id="moz:MoryE10_22010"/>
<dbReference type="PANTHER" id="PTHR30288:SF0">
    <property type="entry name" value="FLAGELLAR HOOK-ASSOCIATED PROTEIN 2"/>
    <property type="match status" value="1"/>
</dbReference>
<dbReference type="InterPro" id="IPR010809">
    <property type="entry name" value="FliD_C"/>
</dbReference>
<evidence type="ECO:0000259" key="6">
    <source>
        <dbReference type="Pfam" id="PF02465"/>
    </source>
</evidence>
<evidence type="ECO:0000256" key="1">
    <source>
        <dbReference type="ARBA" id="ARBA00009764"/>
    </source>
</evidence>
<dbReference type="RefSeq" id="WP_221047054.1">
    <property type="nucleotide sequence ID" value="NZ_AP019782.1"/>
</dbReference>
<evidence type="ECO:0000313" key="9">
    <source>
        <dbReference type="Proteomes" id="UP000824988"/>
    </source>
</evidence>
<evidence type="ECO:0000256" key="3">
    <source>
        <dbReference type="ARBA" id="ARBA00023054"/>
    </source>
</evidence>